<dbReference type="EMBL" id="MZGS01000006">
    <property type="protein sequence ID" value="PWB88301.1"/>
    <property type="molecule type" value="Genomic_DNA"/>
</dbReference>
<comment type="caution">
    <text evidence="1">The sequence shown here is derived from an EMBL/GenBank/DDBJ whole genome shotgun (WGS) entry which is preliminary data.</text>
</comment>
<accession>A0A315XPG2</accession>
<keyword evidence="2" id="KW-1185">Reference proteome</keyword>
<name>A0A315XPG2_9EURY</name>
<evidence type="ECO:0000313" key="2">
    <source>
        <dbReference type="Proteomes" id="UP000251717"/>
    </source>
</evidence>
<dbReference type="AlphaFoldDB" id="A0A315XPG2"/>
<proteinExistence type="predicted"/>
<organism evidence="1 2">
    <name type="scientific">Methanobrevibacter thaueri</name>
    <dbReference type="NCBI Taxonomy" id="190975"/>
    <lineage>
        <taxon>Archaea</taxon>
        <taxon>Methanobacteriati</taxon>
        <taxon>Methanobacteriota</taxon>
        <taxon>Methanomada group</taxon>
        <taxon>Methanobacteria</taxon>
        <taxon>Methanobacteriales</taxon>
        <taxon>Methanobacteriaceae</taxon>
        <taxon>Methanobrevibacter</taxon>
    </lineage>
</organism>
<sequence length="50" mass="6136">MSNIHENCENYSPKKDYCLKFFEENVSEKYKVCKEYSEFSDKELSRKWSN</sequence>
<reference evidence="1 2" key="1">
    <citation type="submission" date="2017-03" db="EMBL/GenBank/DDBJ databases">
        <title>Genome sequence of Methanobrevibacter thaueri.</title>
        <authorList>
            <person name="Poehlein A."/>
            <person name="Seedorf H."/>
            <person name="Daniel R."/>
        </authorList>
    </citation>
    <scope>NUCLEOTIDE SEQUENCE [LARGE SCALE GENOMIC DNA]</scope>
    <source>
        <strain evidence="1 2">DSM 11995</strain>
    </source>
</reference>
<evidence type="ECO:0000313" key="1">
    <source>
        <dbReference type="EMBL" id="PWB88301.1"/>
    </source>
</evidence>
<dbReference type="Proteomes" id="UP000251717">
    <property type="component" value="Unassembled WGS sequence"/>
</dbReference>
<dbReference type="RefSeq" id="WP_165813983.1">
    <property type="nucleotide sequence ID" value="NZ_MZGS01000006.1"/>
</dbReference>
<protein>
    <submittedName>
        <fullName evidence="1">Uncharacterized protein</fullName>
    </submittedName>
</protein>
<dbReference type="OrthoDB" id="72924at2157"/>
<gene>
    <name evidence="1" type="ORF">MBBTH_00320</name>
</gene>